<keyword evidence="1" id="KW-1133">Transmembrane helix</keyword>
<keyword evidence="1" id="KW-0812">Transmembrane</keyword>
<accession>A0A6V7TQA4</accession>
<protein>
    <recommendedName>
        <fullName evidence="2">SXP/RAL-2 family protein Ani s 5-like cation-binding domain-containing protein</fullName>
    </recommendedName>
</protein>
<reference evidence="3 4" key="1">
    <citation type="submission" date="2020-08" db="EMBL/GenBank/DDBJ databases">
        <authorList>
            <person name="Koutsovoulos G."/>
            <person name="Danchin GJ E."/>
        </authorList>
    </citation>
    <scope>NUCLEOTIDE SEQUENCE [LARGE SCALE GENOMIC DNA]</scope>
</reference>
<comment type="caution">
    <text evidence="3">The sequence shown here is derived from an EMBL/GenBank/DDBJ whole genome shotgun (WGS) entry which is preliminary data.</text>
</comment>
<evidence type="ECO:0000313" key="3">
    <source>
        <dbReference type="EMBL" id="CAD2128771.1"/>
    </source>
</evidence>
<feature type="domain" description="SXP/RAL-2 family protein Ani s 5-like cation-binding" evidence="2">
    <location>
        <begin position="46"/>
        <end position="136"/>
    </location>
</feature>
<dbReference type="OrthoDB" id="5900098at2759"/>
<sequence length="220" mass="24860">MSLNLVKFSISTLIFFLGIFYSFAMMGERSRDCDELLMDAGFKGIEKFHNICTNPTTIKSDIQTQLLAWAAEFNVSAKFQACSNWHQEVLQNITNYANNNFKGSLFDLVNNLVTILSDNSKTRVQECNATFALLEQVSPRPESNKTMQHEHMSCMHPPPSSSVCTLYPQECYHGRVPFMMNNNGGGEMHDNREGGMEHVNFQHIAKKENEGGYGNNNNQS</sequence>
<proteinExistence type="predicted"/>
<organism evidence="3 4">
    <name type="scientific">Meloidogyne enterolobii</name>
    <name type="common">Root-knot nematode worm</name>
    <name type="synonym">Meloidogyne mayaguensis</name>
    <dbReference type="NCBI Taxonomy" id="390850"/>
    <lineage>
        <taxon>Eukaryota</taxon>
        <taxon>Metazoa</taxon>
        <taxon>Ecdysozoa</taxon>
        <taxon>Nematoda</taxon>
        <taxon>Chromadorea</taxon>
        <taxon>Rhabditida</taxon>
        <taxon>Tylenchina</taxon>
        <taxon>Tylenchomorpha</taxon>
        <taxon>Tylenchoidea</taxon>
        <taxon>Meloidogynidae</taxon>
        <taxon>Meloidogyninae</taxon>
        <taxon>Meloidogyne</taxon>
    </lineage>
</organism>
<name>A0A6V7TQA4_MELEN</name>
<keyword evidence="1" id="KW-0472">Membrane</keyword>
<dbReference type="Proteomes" id="UP000580250">
    <property type="component" value="Unassembled WGS sequence"/>
</dbReference>
<evidence type="ECO:0000259" key="2">
    <source>
        <dbReference type="Pfam" id="PF02520"/>
    </source>
</evidence>
<dbReference type="Pfam" id="PF02520">
    <property type="entry name" value="ANIS5_cation-bd"/>
    <property type="match status" value="1"/>
</dbReference>
<dbReference type="AlphaFoldDB" id="A0A6V7TQA4"/>
<dbReference type="InterPro" id="IPR003677">
    <property type="entry name" value="ANIS5_cation-bd"/>
</dbReference>
<dbReference type="EMBL" id="CAJEWN010000007">
    <property type="protein sequence ID" value="CAD2128771.1"/>
    <property type="molecule type" value="Genomic_DNA"/>
</dbReference>
<evidence type="ECO:0000256" key="1">
    <source>
        <dbReference type="SAM" id="Phobius"/>
    </source>
</evidence>
<evidence type="ECO:0000313" key="4">
    <source>
        <dbReference type="Proteomes" id="UP000580250"/>
    </source>
</evidence>
<feature type="transmembrane region" description="Helical" evidence="1">
    <location>
        <begin position="6"/>
        <end position="24"/>
    </location>
</feature>
<gene>
    <name evidence="3" type="ORF">MENT_LOCUS2366</name>
</gene>